<dbReference type="PANTHER" id="PTHR34072">
    <property type="entry name" value="ENZYMATIC POLYPROTEIN-RELATED"/>
    <property type="match status" value="1"/>
</dbReference>
<accession>A0A9F5J894</accession>
<dbReference type="InterPro" id="IPR012337">
    <property type="entry name" value="RNaseH-like_sf"/>
</dbReference>
<dbReference type="GO" id="GO:0003676">
    <property type="term" value="F:nucleic acid binding"/>
    <property type="evidence" value="ECO:0007669"/>
    <property type="project" value="InterPro"/>
</dbReference>
<dbReference type="Proteomes" id="UP000695026">
    <property type="component" value="Unplaced"/>
</dbReference>
<dbReference type="PANTHER" id="PTHR34072:SF42">
    <property type="entry name" value="INTEGRASE CATALYTIC DOMAIN-CONTAINING PROTEIN"/>
    <property type="match status" value="1"/>
</dbReference>
<feature type="region of interest" description="Disordered" evidence="2">
    <location>
        <begin position="190"/>
        <end position="232"/>
    </location>
</feature>
<dbReference type="GeneID" id="112542731"/>
<name>A0A9F5J894_PYTBI</name>
<evidence type="ECO:0000256" key="1">
    <source>
        <dbReference type="ARBA" id="ARBA00004123"/>
    </source>
</evidence>
<keyword evidence="5" id="KW-1185">Reference proteome</keyword>
<dbReference type="PROSITE" id="PS50994">
    <property type="entry name" value="INTEGRASE"/>
    <property type="match status" value="1"/>
</dbReference>
<proteinExistence type="predicted"/>
<evidence type="ECO:0000313" key="7">
    <source>
        <dbReference type="RefSeq" id="XP_025032009.1"/>
    </source>
</evidence>
<dbReference type="RefSeq" id="XP_025032009.1">
    <property type="nucleotide sequence ID" value="XM_025176241.1"/>
</dbReference>
<evidence type="ECO:0000313" key="6">
    <source>
        <dbReference type="RefSeq" id="XP_025032008.1"/>
    </source>
</evidence>
<evidence type="ECO:0000313" key="5">
    <source>
        <dbReference type="Proteomes" id="UP000695026"/>
    </source>
</evidence>
<protein>
    <submittedName>
        <fullName evidence="6 7">Uncharacterized protein LOC112542731 isoform X1</fullName>
    </submittedName>
</protein>
<dbReference type="OMA" id="DGHEEYK"/>
<dbReference type="Gene3D" id="3.30.420.10">
    <property type="entry name" value="Ribonuclease H-like superfamily/Ribonuclease H"/>
    <property type="match status" value="1"/>
</dbReference>
<gene>
    <name evidence="6 7" type="primary">LOC112542731</name>
</gene>
<dbReference type="SUPFAM" id="SSF53098">
    <property type="entry name" value="Ribonuclease H-like"/>
    <property type="match status" value="1"/>
</dbReference>
<dbReference type="InterPro" id="IPR036397">
    <property type="entry name" value="RNaseH_sf"/>
</dbReference>
<dbReference type="GO" id="GO:0015074">
    <property type="term" value="P:DNA integration"/>
    <property type="evidence" value="ECO:0007669"/>
    <property type="project" value="InterPro"/>
</dbReference>
<feature type="domain" description="Chromo" evidence="3">
    <location>
        <begin position="137"/>
        <end position="195"/>
    </location>
</feature>
<dbReference type="GO" id="GO:0005634">
    <property type="term" value="C:nucleus"/>
    <property type="evidence" value="ECO:0007669"/>
    <property type="project" value="UniProtKB-SubCell"/>
</dbReference>
<dbReference type="PROSITE" id="PS50013">
    <property type="entry name" value="CHROMO_2"/>
    <property type="match status" value="1"/>
</dbReference>
<dbReference type="SUPFAM" id="SSF54160">
    <property type="entry name" value="Chromo domain-like"/>
    <property type="match status" value="1"/>
</dbReference>
<reference evidence="6 7" key="1">
    <citation type="submission" date="2025-04" db="UniProtKB">
        <authorList>
            <consortium name="RefSeq"/>
        </authorList>
    </citation>
    <scope>IDENTIFICATION</scope>
    <source>
        <tissue evidence="6 7">Liver</tissue>
    </source>
</reference>
<dbReference type="InterPro" id="IPR016197">
    <property type="entry name" value="Chromo-like_dom_sf"/>
</dbReference>
<dbReference type="AlphaFoldDB" id="A0A9F5J894"/>
<evidence type="ECO:0000259" key="4">
    <source>
        <dbReference type="PROSITE" id="PS50994"/>
    </source>
</evidence>
<dbReference type="InterPro" id="IPR000953">
    <property type="entry name" value="Chromo/chromo_shadow_dom"/>
</dbReference>
<feature type="domain" description="Integrase catalytic" evidence="4">
    <location>
        <begin position="1"/>
        <end position="96"/>
    </location>
</feature>
<dbReference type="RefSeq" id="XP_025032008.1">
    <property type="nucleotide sequence ID" value="XM_025176240.1"/>
</dbReference>
<dbReference type="InterPro" id="IPR023780">
    <property type="entry name" value="Chromo_domain"/>
</dbReference>
<dbReference type="CDD" id="cd00024">
    <property type="entry name" value="CD_CSD"/>
    <property type="match status" value="1"/>
</dbReference>
<sequence length="248" mass="27614">MVNRVISDRGSQFSSKFWRALFGLLKVRINMPSAHHPATNGEAERTHQVLQQYVWCYTTYSQDNWTALLPLAEFSCNNSVHSSIGMSPFQALYELPPSVKVHLVFHHSLLLKEAPPSPLRMQLSPPPPAVVKGEEEYEVEAILDSRRRGKGLQYLVHWKGYPEAEHSWENARNVHAPELVIDFHRCFPSKPKPPGTPAVNQQAEGGDSSLEEDLVGALGEGRAEASSLQPSTSSLHFVGGRGLILLMM</sequence>
<dbReference type="Gene3D" id="2.40.50.40">
    <property type="match status" value="1"/>
</dbReference>
<dbReference type="SMART" id="SM00298">
    <property type="entry name" value="CHROMO"/>
    <property type="match status" value="1"/>
</dbReference>
<comment type="subcellular location">
    <subcellularLocation>
        <location evidence="1">Nucleus</location>
    </subcellularLocation>
</comment>
<organism evidence="5 6">
    <name type="scientific">Python bivittatus</name>
    <name type="common">Burmese python</name>
    <name type="synonym">Python molurus bivittatus</name>
    <dbReference type="NCBI Taxonomy" id="176946"/>
    <lineage>
        <taxon>Eukaryota</taxon>
        <taxon>Metazoa</taxon>
        <taxon>Chordata</taxon>
        <taxon>Craniata</taxon>
        <taxon>Vertebrata</taxon>
        <taxon>Euteleostomi</taxon>
        <taxon>Lepidosauria</taxon>
        <taxon>Squamata</taxon>
        <taxon>Bifurcata</taxon>
        <taxon>Unidentata</taxon>
        <taxon>Episquamata</taxon>
        <taxon>Toxicofera</taxon>
        <taxon>Serpentes</taxon>
        <taxon>Henophidia</taxon>
        <taxon>Pythonidae</taxon>
        <taxon>Python</taxon>
    </lineage>
</organism>
<dbReference type="KEGG" id="pbi:112542731"/>
<dbReference type="Pfam" id="PF00385">
    <property type="entry name" value="Chromo"/>
    <property type="match status" value="1"/>
</dbReference>
<evidence type="ECO:0000259" key="3">
    <source>
        <dbReference type="PROSITE" id="PS50013"/>
    </source>
</evidence>
<dbReference type="InterPro" id="IPR001584">
    <property type="entry name" value="Integrase_cat-core"/>
</dbReference>
<dbReference type="OrthoDB" id="9050211at2759"/>
<evidence type="ECO:0000256" key="2">
    <source>
        <dbReference type="SAM" id="MobiDB-lite"/>
    </source>
</evidence>